<accession>A0A558B3B3</accession>
<gene>
    <name evidence="3" type="ORF">FHK81_15985</name>
</gene>
<evidence type="ECO:0000313" key="4">
    <source>
        <dbReference type="Proteomes" id="UP000319142"/>
    </source>
</evidence>
<organism evidence="3 4">
    <name type="scientific">Marinobacter vinifirmus</name>
    <dbReference type="NCBI Taxonomy" id="355591"/>
    <lineage>
        <taxon>Bacteria</taxon>
        <taxon>Pseudomonadati</taxon>
        <taxon>Pseudomonadota</taxon>
        <taxon>Gammaproteobacteria</taxon>
        <taxon>Pseudomonadales</taxon>
        <taxon>Marinobacteraceae</taxon>
        <taxon>Marinobacter</taxon>
    </lineage>
</organism>
<proteinExistence type="inferred from homology"/>
<evidence type="ECO:0000313" key="3">
    <source>
        <dbReference type="EMBL" id="TVT30953.1"/>
    </source>
</evidence>
<dbReference type="Pfam" id="PF08681">
    <property type="entry name" value="TacA1"/>
    <property type="match status" value="1"/>
</dbReference>
<reference evidence="3 4" key="1">
    <citation type="submission" date="2019-07" db="EMBL/GenBank/DDBJ databases">
        <title>The pathways for chlorine oxyanion respiration interact through the shared metabolite chlorate.</title>
        <authorList>
            <person name="Barnum T.P."/>
            <person name="Cheng Y."/>
            <person name="Hill K.A."/>
            <person name="Lucas L.N."/>
            <person name="Carlson H.K."/>
            <person name="Coates J.D."/>
        </authorList>
    </citation>
    <scope>NUCLEOTIDE SEQUENCE [LARGE SCALE GENOMIC DNA]</scope>
    <source>
        <strain evidence="3">UCB</strain>
    </source>
</reference>
<dbReference type="InterPro" id="IPR014795">
    <property type="entry name" value="TacA_1-like"/>
</dbReference>
<dbReference type="SUPFAM" id="SSF47598">
    <property type="entry name" value="Ribbon-helix-helix"/>
    <property type="match status" value="1"/>
</dbReference>
<comment type="caution">
    <text evidence="3">The sequence shown here is derived from an EMBL/GenBank/DDBJ whole genome shotgun (WGS) entry which is preliminary data.</text>
</comment>
<dbReference type="RefSeq" id="WP_273134954.1">
    <property type="nucleotide sequence ID" value="NZ_VMRX01000050.1"/>
</dbReference>
<dbReference type="GO" id="GO:0006355">
    <property type="term" value="P:regulation of DNA-templated transcription"/>
    <property type="evidence" value="ECO:0007669"/>
    <property type="project" value="InterPro"/>
</dbReference>
<dbReference type="Proteomes" id="UP000319142">
    <property type="component" value="Unassembled WGS sequence"/>
</dbReference>
<dbReference type="PANTHER" id="PTHR35401">
    <property type="entry name" value="COPG FAMILY HELIX-TURN-HELIX PROTEIN-RELATED-RELATED"/>
    <property type="match status" value="1"/>
</dbReference>
<dbReference type="InterPro" id="IPR010985">
    <property type="entry name" value="Ribbon_hlx_hlx"/>
</dbReference>
<dbReference type="EMBL" id="VMRX01000050">
    <property type="protein sequence ID" value="TVT30953.1"/>
    <property type="molecule type" value="Genomic_DNA"/>
</dbReference>
<evidence type="ECO:0000256" key="1">
    <source>
        <dbReference type="ARBA" id="ARBA00022649"/>
    </source>
</evidence>
<keyword evidence="1" id="KW-1277">Toxin-antitoxin system</keyword>
<name>A0A558B3B3_9GAMM</name>
<comment type="similarity">
    <text evidence="2">Belongs to the TacA antitoxin family.</text>
</comment>
<dbReference type="Gene3D" id="1.20.5.780">
    <property type="entry name" value="Single helix bin"/>
    <property type="match status" value="1"/>
</dbReference>
<dbReference type="PANTHER" id="PTHR35401:SF2">
    <property type="entry name" value="ABC-TYPE TRANSPORT SYSTEM"/>
    <property type="match status" value="1"/>
</dbReference>
<evidence type="ECO:0000256" key="2">
    <source>
        <dbReference type="ARBA" id="ARBA00049988"/>
    </source>
</evidence>
<dbReference type="AlphaFoldDB" id="A0A558B3B3"/>
<protein>
    <submittedName>
        <fullName evidence="3">DUF1778 domain-containing protein</fullName>
    </submittedName>
</protein>
<sequence>MLTVQNTNGDVENRERNTARFSFRTTERIKQTVEHAASLLGQDTSTFAVNAAYQRALETIRSHEVTRLQPEDYEAFFKALGQPPEPADKLREAFKRHREGITKR</sequence>